<sequence>MRVSVHQFAVGEDKAANLERIAEGVRAAAAAGSRLAVFPEGSMARFWTGAEAIRAAAEPLDGPFTTRLRALSREHGIAIVAGMHRPDDGGGAGRVLNTSVAVDGGELLASYTKMHLYDALGFRESDNVTPGGPDAVTFTLDGTVVGLSTCYDLRFPELYRRLADAGAELVAVSAAWVAGPYKEDHWTTLLRARAIENTVYVAGSGEVSPANCGRSTLVDPFGVVLAGLGETPGWAMAEVDRERLAEVRAKLPSLRHRRFTVAPDRPDR</sequence>
<dbReference type="OrthoDB" id="9811121at2"/>
<reference evidence="3 4" key="1">
    <citation type="submission" date="2018-03" db="EMBL/GenBank/DDBJ databases">
        <title>Genomic Encyclopedia of Archaeal and Bacterial Type Strains, Phase II (KMG-II): from individual species to whole genera.</title>
        <authorList>
            <person name="Goeker M."/>
        </authorList>
    </citation>
    <scope>NUCLEOTIDE SEQUENCE [LARGE SCALE GENOMIC DNA]</scope>
    <source>
        <strain evidence="3 4">DSM 45601</strain>
    </source>
</reference>
<dbReference type="CDD" id="cd07581">
    <property type="entry name" value="nitrilase_3"/>
    <property type="match status" value="1"/>
</dbReference>
<dbReference type="PROSITE" id="PS50263">
    <property type="entry name" value="CN_HYDROLASE"/>
    <property type="match status" value="1"/>
</dbReference>
<dbReference type="InterPro" id="IPR001110">
    <property type="entry name" value="UPF0012_CS"/>
</dbReference>
<dbReference type="EMBL" id="PVZC01000009">
    <property type="protein sequence ID" value="PRX95459.1"/>
    <property type="molecule type" value="Genomic_DNA"/>
</dbReference>
<dbReference type="PANTHER" id="PTHR23088:SF27">
    <property type="entry name" value="DEAMINATED GLUTATHIONE AMIDASE"/>
    <property type="match status" value="1"/>
</dbReference>
<dbReference type="AlphaFoldDB" id="A0A2T0PVA3"/>
<dbReference type="Gene3D" id="3.60.110.10">
    <property type="entry name" value="Carbon-nitrogen hydrolase"/>
    <property type="match status" value="1"/>
</dbReference>
<dbReference type="Pfam" id="PF00795">
    <property type="entry name" value="CN_hydrolase"/>
    <property type="match status" value="1"/>
</dbReference>
<name>A0A2T0PVA3_9ACTN</name>
<accession>A0A2T0PVA3</accession>
<dbReference type="GO" id="GO:0016787">
    <property type="term" value="F:hydrolase activity"/>
    <property type="evidence" value="ECO:0007669"/>
    <property type="project" value="UniProtKB-KW"/>
</dbReference>
<comment type="caution">
    <text evidence="3">The sequence shown here is derived from an EMBL/GenBank/DDBJ whole genome shotgun (WGS) entry which is preliminary data.</text>
</comment>
<dbReference type="PANTHER" id="PTHR23088">
    <property type="entry name" value="NITRILASE-RELATED"/>
    <property type="match status" value="1"/>
</dbReference>
<evidence type="ECO:0000256" key="1">
    <source>
        <dbReference type="ARBA" id="ARBA00010613"/>
    </source>
</evidence>
<dbReference type="Proteomes" id="UP000237846">
    <property type="component" value="Unassembled WGS sequence"/>
</dbReference>
<evidence type="ECO:0000313" key="3">
    <source>
        <dbReference type="EMBL" id="PRX95459.1"/>
    </source>
</evidence>
<gene>
    <name evidence="3" type="ORF">CLV72_10967</name>
</gene>
<feature type="domain" description="CN hydrolase" evidence="2">
    <location>
        <begin position="1"/>
        <end position="241"/>
    </location>
</feature>
<dbReference type="RefSeq" id="WP_106251545.1">
    <property type="nucleotide sequence ID" value="NZ_PVZC01000009.1"/>
</dbReference>
<organism evidence="3 4">
    <name type="scientific">Allonocardiopsis opalescens</name>
    <dbReference type="NCBI Taxonomy" id="1144618"/>
    <lineage>
        <taxon>Bacteria</taxon>
        <taxon>Bacillati</taxon>
        <taxon>Actinomycetota</taxon>
        <taxon>Actinomycetes</taxon>
        <taxon>Streptosporangiales</taxon>
        <taxon>Allonocardiopsis</taxon>
    </lineage>
</organism>
<dbReference type="InterPro" id="IPR003010">
    <property type="entry name" value="C-N_Hydrolase"/>
</dbReference>
<dbReference type="SUPFAM" id="SSF56317">
    <property type="entry name" value="Carbon-nitrogen hydrolase"/>
    <property type="match status" value="1"/>
</dbReference>
<evidence type="ECO:0000259" key="2">
    <source>
        <dbReference type="PROSITE" id="PS50263"/>
    </source>
</evidence>
<protein>
    <submittedName>
        <fullName evidence="3">Putative amidohydrolase</fullName>
    </submittedName>
</protein>
<dbReference type="PROSITE" id="PS01227">
    <property type="entry name" value="UPF0012"/>
    <property type="match status" value="1"/>
</dbReference>
<comment type="similarity">
    <text evidence="1">Belongs to the carbon-nitrogen hydrolase superfamily. NIT1/NIT2 family.</text>
</comment>
<dbReference type="InterPro" id="IPR036526">
    <property type="entry name" value="C-N_Hydrolase_sf"/>
</dbReference>
<keyword evidence="4" id="KW-1185">Reference proteome</keyword>
<proteinExistence type="inferred from homology"/>
<evidence type="ECO:0000313" key="4">
    <source>
        <dbReference type="Proteomes" id="UP000237846"/>
    </source>
</evidence>
<keyword evidence="3" id="KW-0378">Hydrolase</keyword>